<evidence type="ECO:0000256" key="3">
    <source>
        <dbReference type="ARBA" id="ARBA00022714"/>
    </source>
</evidence>
<dbReference type="SUPFAM" id="SSF52343">
    <property type="entry name" value="Ferredoxin reductase-like, C-terminal NADP-linked domain"/>
    <property type="match status" value="1"/>
</dbReference>
<dbReference type="Gene3D" id="3.40.50.80">
    <property type="entry name" value="Nucleotide-binding domain of ferredoxin-NADP reductase (FNR) module"/>
    <property type="match status" value="1"/>
</dbReference>
<keyword evidence="7" id="KW-0411">Iron-sulfur</keyword>
<dbReference type="Pfam" id="PF00111">
    <property type="entry name" value="Fer2"/>
    <property type="match status" value="1"/>
</dbReference>
<comment type="cofactor">
    <cofactor evidence="1">
        <name>FAD</name>
        <dbReference type="ChEBI" id="CHEBI:57692"/>
    </cofactor>
</comment>
<sequence length="324" mass="34604">MELVEAAAGPAAQVLTLRVTAKEYVADGVVALGLAHADGARLPDWTPGAHLDLVLPGGLVRPYSLCGDRWDAHHYRVAVLREDAGRGGSARIHDRIAVGDRIGAKRPRNNFPLVPSDRYLFLAGGIGITPLLPMIQQAELVGADWQLVYGGRRRASMAFLDQLALHGDRVTVVPEDECGRPDLNAWLGEVRAGVRVYCCGPAGLLDAVAAACAHWPPYTLRTERFAARARDAPVRDAPFEVVMARSGTSVTVRPGATVLDAVRSAGADLLSSCGEGTCGTCETAVVAGEVDHRDALLTDEERATGDRMYPCVSRSRGERLVLDL</sequence>
<comment type="caution">
    <text evidence="10">The sequence shown here is derived from an EMBL/GenBank/DDBJ whole genome shotgun (WGS) entry which is preliminary data.</text>
</comment>
<dbReference type="PANTHER" id="PTHR47354">
    <property type="entry name" value="NADH OXIDOREDUCTASE HCR"/>
    <property type="match status" value="1"/>
</dbReference>
<evidence type="ECO:0000256" key="4">
    <source>
        <dbReference type="ARBA" id="ARBA00022723"/>
    </source>
</evidence>
<evidence type="ECO:0000313" key="11">
    <source>
        <dbReference type="Proteomes" id="UP001291653"/>
    </source>
</evidence>
<proteinExistence type="predicted"/>
<reference evidence="10 11" key="1">
    <citation type="submission" date="2022-10" db="EMBL/GenBank/DDBJ databases">
        <title>Draft genome sequence of Streptomyces sp. YSPA8.</title>
        <authorList>
            <person name="Moriuchi R."/>
            <person name="Dohra H."/>
            <person name="Yamamura H."/>
            <person name="Kodani S."/>
        </authorList>
    </citation>
    <scope>NUCLEOTIDE SEQUENCE [LARGE SCALE GENOMIC DNA]</scope>
    <source>
        <strain evidence="10 11">YSPA8</strain>
    </source>
</reference>
<dbReference type="InterPro" id="IPR017927">
    <property type="entry name" value="FAD-bd_FR_type"/>
</dbReference>
<dbReference type="CDD" id="cd06185">
    <property type="entry name" value="PDR_like"/>
    <property type="match status" value="1"/>
</dbReference>
<dbReference type="PROSITE" id="PS00197">
    <property type="entry name" value="2FE2S_FER_1"/>
    <property type="match status" value="1"/>
</dbReference>
<dbReference type="InterPro" id="IPR036010">
    <property type="entry name" value="2Fe-2S_ferredoxin-like_sf"/>
</dbReference>
<dbReference type="InterPro" id="IPR050415">
    <property type="entry name" value="MRET"/>
</dbReference>
<dbReference type="PANTHER" id="PTHR47354:SF1">
    <property type="entry name" value="CARNITINE MONOOXYGENASE REDUCTASE SUBUNIT"/>
    <property type="match status" value="1"/>
</dbReference>
<dbReference type="EMBL" id="BSBI01000016">
    <property type="protein sequence ID" value="GLF98762.1"/>
    <property type="molecule type" value="Genomic_DNA"/>
</dbReference>
<evidence type="ECO:0000259" key="9">
    <source>
        <dbReference type="PROSITE" id="PS51384"/>
    </source>
</evidence>
<feature type="domain" description="FAD-binding FR-type" evidence="9">
    <location>
        <begin position="12"/>
        <end position="114"/>
    </location>
</feature>
<dbReference type="SUPFAM" id="SSF54292">
    <property type="entry name" value="2Fe-2S ferredoxin-like"/>
    <property type="match status" value="1"/>
</dbReference>
<name>A0ABQ5P849_9ACTN</name>
<dbReference type="InterPro" id="IPR006058">
    <property type="entry name" value="2Fe2S_fd_BS"/>
</dbReference>
<accession>A0ABQ5P849</accession>
<feature type="domain" description="2Fe-2S ferredoxin-type" evidence="8">
    <location>
        <begin position="239"/>
        <end position="324"/>
    </location>
</feature>
<dbReference type="PROSITE" id="PS51384">
    <property type="entry name" value="FAD_FR"/>
    <property type="match status" value="1"/>
</dbReference>
<dbReference type="PRINTS" id="PR00409">
    <property type="entry name" value="PHDIOXRDTASE"/>
</dbReference>
<evidence type="ECO:0000256" key="5">
    <source>
        <dbReference type="ARBA" id="ARBA00023002"/>
    </source>
</evidence>
<gene>
    <name evidence="10" type="ORF">SYYSPA8_30715</name>
</gene>
<keyword evidence="5" id="KW-0560">Oxidoreductase</keyword>
<dbReference type="InterPro" id="IPR017938">
    <property type="entry name" value="Riboflavin_synthase-like_b-brl"/>
</dbReference>
<dbReference type="InterPro" id="IPR012675">
    <property type="entry name" value="Beta-grasp_dom_sf"/>
</dbReference>
<keyword evidence="11" id="KW-1185">Reference proteome</keyword>
<organism evidence="10 11">
    <name type="scientific">Streptomyces yaizuensis</name>
    <dbReference type="NCBI Taxonomy" id="2989713"/>
    <lineage>
        <taxon>Bacteria</taxon>
        <taxon>Bacillati</taxon>
        <taxon>Actinomycetota</taxon>
        <taxon>Actinomycetes</taxon>
        <taxon>Kitasatosporales</taxon>
        <taxon>Streptomycetaceae</taxon>
        <taxon>Streptomyces</taxon>
    </lineage>
</organism>
<evidence type="ECO:0000256" key="1">
    <source>
        <dbReference type="ARBA" id="ARBA00001974"/>
    </source>
</evidence>
<dbReference type="CDD" id="cd00207">
    <property type="entry name" value="fer2"/>
    <property type="match status" value="1"/>
</dbReference>
<dbReference type="InterPro" id="IPR001041">
    <property type="entry name" value="2Fe-2S_ferredoxin-type"/>
</dbReference>
<dbReference type="Proteomes" id="UP001291653">
    <property type="component" value="Unassembled WGS sequence"/>
</dbReference>
<evidence type="ECO:0000256" key="2">
    <source>
        <dbReference type="ARBA" id="ARBA00022630"/>
    </source>
</evidence>
<evidence type="ECO:0000256" key="6">
    <source>
        <dbReference type="ARBA" id="ARBA00023004"/>
    </source>
</evidence>
<evidence type="ECO:0000313" key="10">
    <source>
        <dbReference type="EMBL" id="GLF98762.1"/>
    </source>
</evidence>
<dbReference type="RefSeq" id="WP_323450735.1">
    <property type="nucleotide sequence ID" value="NZ_BSBI01000016.1"/>
</dbReference>
<keyword evidence="3" id="KW-0001">2Fe-2S</keyword>
<keyword evidence="2" id="KW-0285">Flavoprotein</keyword>
<keyword evidence="4" id="KW-0479">Metal-binding</keyword>
<dbReference type="Gene3D" id="3.10.20.30">
    <property type="match status" value="1"/>
</dbReference>
<dbReference type="PROSITE" id="PS51085">
    <property type="entry name" value="2FE2S_FER_2"/>
    <property type="match status" value="1"/>
</dbReference>
<evidence type="ECO:0000259" key="8">
    <source>
        <dbReference type="PROSITE" id="PS51085"/>
    </source>
</evidence>
<keyword evidence="6" id="KW-0408">Iron</keyword>
<protein>
    <submittedName>
        <fullName evidence="10">PDR/VanB family oxidoreductase</fullName>
    </submittedName>
</protein>
<evidence type="ECO:0000256" key="7">
    <source>
        <dbReference type="ARBA" id="ARBA00023014"/>
    </source>
</evidence>
<dbReference type="SUPFAM" id="SSF63380">
    <property type="entry name" value="Riboflavin synthase domain-like"/>
    <property type="match status" value="1"/>
</dbReference>
<dbReference type="InterPro" id="IPR039261">
    <property type="entry name" value="FNR_nucleotide-bd"/>
</dbReference>
<dbReference type="Gene3D" id="2.40.30.10">
    <property type="entry name" value="Translation factors"/>
    <property type="match status" value="1"/>
</dbReference>